<dbReference type="EMBL" id="SJPJ01000001">
    <property type="protein sequence ID" value="TWT83616.1"/>
    <property type="molecule type" value="Genomic_DNA"/>
</dbReference>
<dbReference type="AlphaFoldDB" id="A0A5C5Z968"/>
<dbReference type="InterPro" id="IPR037523">
    <property type="entry name" value="VOC_core"/>
</dbReference>
<evidence type="ECO:0000259" key="1">
    <source>
        <dbReference type="PROSITE" id="PS51819"/>
    </source>
</evidence>
<name>A0A5C5Z968_9BACT</name>
<dbReference type="Pfam" id="PF00903">
    <property type="entry name" value="Glyoxalase"/>
    <property type="match status" value="1"/>
</dbReference>
<proteinExistence type="predicted"/>
<dbReference type="Gene3D" id="3.10.180.10">
    <property type="entry name" value="2,3-Dihydroxybiphenyl 1,2-Dioxygenase, domain 1"/>
    <property type="match status" value="1"/>
</dbReference>
<evidence type="ECO:0000313" key="3">
    <source>
        <dbReference type="Proteomes" id="UP000315010"/>
    </source>
</evidence>
<organism evidence="2 3">
    <name type="scientific">Novipirellula herctigrandis</name>
    <dbReference type="NCBI Taxonomy" id="2527986"/>
    <lineage>
        <taxon>Bacteria</taxon>
        <taxon>Pseudomonadati</taxon>
        <taxon>Planctomycetota</taxon>
        <taxon>Planctomycetia</taxon>
        <taxon>Pirellulales</taxon>
        <taxon>Pirellulaceae</taxon>
        <taxon>Novipirellula</taxon>
    </lineage>
</organism>
<dbReference type="InterPro" id="IPR004360">
    <property type="entry name" value="Glyas_Fos-R_dOase_dom"/>
</dbReference>
<dbReference type="InterPro" id="IPR029068">
    <property type="entry name" value="Glyas_Bleomycin-R_OHBP_Dase"/>
</dbReference>
<sequence>MKIEHFALQVEDAAAVAVWYAEQLGFTVKRAADNGYPIRFVADESDDVMIEFYSKPAIEIPNYAAMDPLVFHIAFVCDNLPATIERLVAAGSLLVSGPKRSDNGDELAMLRDPWGLAIQLCYRSIPMV</sequence>
<accession>A0A5C5Z968</accession>
<feature type="domain" description="VOC" evidence="1">
    <location>
        <begin position="2"/>
        <end position="123"/>
    </location>
</feature>
<dbReference type="Proteomes" id="UP000315010">
    <property type="component" value="Unassembled WGS sequence"/>
</dbReference>
<keyword evidence="3" id="KW-1185">Reference proteome</keyword>
<dbReference type="OrthoDB" id="1177764at2"/>
<comment type="caution">
    <text evidence="2">The sequence shown here is derived from an EMBL/GenBank/DDBJ whole genome shotgun (WGS) entry which is preliminary data.</text>
</comment>
<reference evidence="2 3" key="1">
    <citation type="submission" date="2019-02" db="EMBL/GenBank/DDBJ databases">
        <title>Deep-cultivation of Planctomycetes and their phenomic and genomic characterization uncovers novel biology.</title>
        <authorList>
            <person name="Wiegand S."/>
            <person name="Jogler M."/>
            <person name="Boedeker C."/>
            <person name="Pinto D."/>
            <person name="Vollmers J."/>
            <person name="Rivas-Marin E."/>
            <person name="Kohn T."/>
            <person name="Peeters S.H."/>
            <person name="Heuer A."/>
            <person name="Rast P."/>
            <person name="Oberbeckmann S."/>
            <person name="Bunk B."/>
            <person name="Jeske O."/>
            <person name="Meyerdierks A."/>
            <person name="Storesund J.E."/>
            <person name="Kallscheuer N."/>
            <person name="Luecker S."/>
            <person name="Lage O.M."/>
            <person name="Pohl T."/>
            <person name="Merkel B.J."/>
            <person name="Hornburger P."/>
            <person name="Mueller R.-W."/>
            <person name="Bruemmer F."/>
            <person name="Labrenz M."/>
            <person name="Spormann A.M."/>
            <person name="Op Den Camp H."/>
            <person name="Overmann J."/>
            <person name="Amann R."/>
            <person name="Jetten M.S.M."/>
            <person name="Mascher T."/>
            <person name="Medema M.H."/>
            <person name="Devos D.P."/>
            <person name="Kaster A.-K."/>
            <person name="Ovreas L."/>
            <person name="Rohde M."/>
            <person name="Galperin M.Y."/>
            <person name="Jogler C."/>
        </authorList>
    </citation>
    <scope>NUCLEOTIDE SEQUENCE [LARGE SCALE GENOMIC DNA]</scope>
    <source>
        <strain evidence="2 3">CA13</strain>
    </source>
</reference>
<evidence type="ECO:0000313" key="2">
    <source>
        <dbReference type="EMBL" id="TWT83616.1"/>
    </source>
</evidence>
<protein>
    <submittedName>
        <fullName evidence="2">Glyoxalase-like domain protein</fullName>
    </submittedName>
</protein>
<gene>
    <name evidence="2" type="ORF">CA13_50830</name>
</gene>
<dbReference type="PROSITE" id="PS51819">
    <property type="entry name" value="VOC"/>
    <property type="match status" value="1"/>
</dbReference>
<dbReference type="SUPFAM" id="SSF54593">
    <property type="entry name" value="Glyoxalase/Bleomycin resistance protein/Dihydroxybiphenyl dioxygenase"/>
    <property type="match status" value="1"/>
</dbReference>